<keyword evidence="6 7" id="KW-0413">Isomerase</keyword>
<evidence type="ECO:0000256" key="8">
    <source>
        <dbReference type="PROSITE-ProRule" id="PRU00339"/>
    </source>
</evidence>
<dbReference type="FunFam" id="3.10.50.40:FF:000006">
    <property type="entry name" value="Peptidyl-prolyl cis-trans isomerase"/>
    <property type="match status" value="1"/>
</dbReference>
<dbReference type="Pfam" id="PF00254">
    <property type="entry name" value="FKBP_C"/>
    <property type="match status" value="2"/>
</dbReference>
<protein>
    <recommendedName>
        <fullName evidence="2 7">peptidylprolyl isomerase</fullName>
        <ecNumber evidence="2 7">5.2.1.8</ecNumber>
    </recommendedName>
</protein>
<dbReference type="Gene3D" id="1.25.40.10">
    <property type="entry name" value="Tetratricopeptide repeat domain"/>
    <property type="match status" value="1"/>
</dbReference>
<feature type="repeat" description="TPR" evidence="8">
    <location>
        <begin position="315"/>
        <end position="348"/>
    </location>
</feature>
<feature type="domain" description="PPIase FKBP-type" evidence="10">
    <location>
        <begin position="163"/>
        <end position="249"/>
    </location>
</feature>
<evidence type="ECO:0000256" key="4">
    <source>
        <dbReference type="ARBA" id="ARBA00022803"/>
    </source>
</evidence>
<evidence type="ECO:0000256" key="3">
    <source>
        <dbReference type="ARBA" id="ARBA00022737"/>
    </source>
</evidence>
<dbReference type="InterPro" id="IPR046357">
    <property type="entry name" value="PPIase_dom_sf"/>
</dbReference>
<dbReference type="EMBL" id="MH799733">
    <property type="protein sequence ID" value="QBH73892.1"/>
    <property type="molecule type" value="mRNA"/>
</dbReference>
<evidence type="ECO:0000256" key="7">
    <source>
        <dbReference type="PROSITE-ProRule" id="PRU00277"/>
    </source>
</evidence>
<sequence>MTAGEETKATPYTPGPNAIDITPEKNGGVLKEIIKEGEGEAHPGTGCTVTTHYHGTLLDGTVFDSSKQSGRPFEFVLGKGSVIKAWDLGVATMKKGEVAMLTCKPEYAYGKRGSPPKIPEDATLVFEITLLSWQAEDLSKSKNGGILRSNIVKGEGYVTPNEGSLLKVHLTGTFEGRVFEDRDVDFELGEGSEHGIIEGVEEALKKFKKGEKSSLEIKPQYAFRDKGHEKFGIPPYATVHYTVELKEFEKAKETWDMDTDEKISQAKILKEKATNYFKAGKYELALRFYNKINDYIDSDAGFNEEQEKERKALMLANRLNLGLVYLKLKQPYEAKNECDKALELDPNNVKGLFRRGEALLDMGEPEAAKSSFEAVVKIESNNKLAANKVIICAKQIKEQKQKEKKIYSNMFEKFAAKDKEKEAAKREKEPDTMKVLGEWGKDERDREPTEFEQENPDILMLNTNDEFKNM</sequence>
<dbReference type="InterPro" id="IPR001179">
    <property type="entry name" value="PPIase_FKBP_dom"/>
</dbReference>
<dbReference type="GO" id="GO:0003755">
    <property type="term" value="F:peptidyl-prolyl cis-trans isomerase activity"/>
    <property type="evidence" value="ECO:0007669"/>
    <property type="project" value="UniProtKB-KW"/>
</dbReference>
<evidence type="ECO:0000256" key="9">
    <source>
        <dbReference type="SAM" id="MobiDB-lite"/>
    </source>
</evidence>
<dbReference type="Pfam" id="PF13431">
    <property type="entry name" value="TPR_17"/>
    <property type="match status" value="1"/>
</dbReference>
<evidence type="ECO:0000256" key="2">
    <source>
        <dbReference type="ARBA" id="ARBA00013194"/>
    </source>
</evidence>
<dbReference type="EC" id="5.2.1.8" evidence="2 7"/>
<keyword evidence="5 7" id="KW-0697">Rotamase</keyword>
<dbReference type="PROSITE" id="PS50005">
    <property type="entry name" value="TPR"/>
    <property type="match status" value="1"/>
</dbReference>
<keyword evidence="3" id="KW-0677">Repeat</keyword>
<reference evidence="11" key="1">
    <citation type="journal article" date="2019" name="Sci. Rep.">
        <title>No signal of deleterious mutation accumulation in conserved gene sequences of extant asexual hexapods.</title>
        <authorList>
            <person name="Brandt A."/>
            <person name="Bast J."/>
            <person name="Scheu S."/>
            <person name="Meusemann K."/>
            <person name="Donath A."/>
            <person name="Schuette K."/>
            <person name="Machida R."/>
            <person name="Kraaijeveld K."/>
        </authorList>
    </citation>
    <scope>NUCLEOTIDE SEQUENCE</scope>
    <source>
        <strain evidence="11">OG2874</strain>
    </source>
</reference>
<evidence type="ECO:0000256" key="5">
    <source>
        <dbReference type="ARBA" id="ARBA00023110"/>
    </source>
</evidence>
<dbReference type="InterPro" id="IPR011990">
    <property type="entry name" value="TPR-like_helical_dom_sf"/>
</dbReference>
<dbReference type="InterPro" id="IPR019734">
    <property type="entry name" value="TPR_rpt"/>
</dbReference>
<dbReference type="AlphaFoldDB" id="A0A481SYN4"/>
<proteinExistence type="evidence at transcript level"/>
<accession>A0A481SYN4</accession>
<feature type="compositionally biased region" description="Basic and acidic residues" evidence="9">
    <location>
        <begin position="439"/>
        <end position="449"/>
    </location>
</feature>
<dbReference type="Gene3D" id="3.10.50.40">
    <property type="match status" value="2"/>
</dbReference>
<feature type="region of interest" description="Disordered" evidence="9">
    <location>
        <begin position="439"/>
        <end position="470"/>
    </location>
</feature>
<dbReference type="SUPFAM" id="SSF54534">
    <property type="entry name" value="FKBP-like"/>
    <property type="match status" value="2"/>
</dbReference>
<dbReference type="PANTHER" id="PTHR46512">
    <property type="entry name" value="PEPTIDYLPROLYL ISOMERASE"/>
    <property type="match status" value="1"/>
</dbReference>
<dbReference type="FunFam" id="1.25.40.10:FF:000008">
    <property type="entry name" value="Peptidylprolyl isomerase"/>
    <property type="match status" value="1"/>
</dbReference>
<evidence type="ECO:0000313" key="11">
    <source>
        <dbReference type="EMBL" id="QBH73892.1"/>
    </source>
</evidence>
<evidence type="ECO:0000259" key="10">
    <source>
        <dbReference type="PROSITE" id="PS50059"/>
    </source>
</evidence>
<dbReference type="FunFam" id="3.10.50.40:FF:000013">
    <property type="entry name" value="Peptidylprolyl isomerase"/>
    <property type="match status" value="1"/>
</dbReference>
<dbReference type="InterPro" id="IPR050754">
    <property type="entry name" value="FKBP4/5/8-like"/>
</dbReference>
<dbReference type="SMART" id="SM00028">
    <property type="entry name" value="TPR"/>
    <property type="match status" value="3"/>
</dbReference>
<feature type="domain" description="PPIase FKBP-type" evidence="10">
    <location>
        <begin position="46"/>
        <end position="134"/>
    </location>
</feature>
<dbReference type="PANTHER" id="PTHR46512:SF9">
    <property type="entry name" value="PEPTIDYLPROLYL ISOMERASE"/>
    <property type="match status" value="1"/>
</dbReference>
<evidence type="ECO:0000256" key="6">
    <source>
        <dbReference type="ARBA" id="ARBA00023235"/>
    </source>
</evidence>
<name>A0A481SYN4_LIPBO</name>
<evidence type="ECO:0000256" key="1">
    <source>
        <dbReference type="ARBA" id="ARBA00000971"/>
    </source>
</evidence>
<keyword evidence="4 8" id="KW-0802">TPR repeat</keyword>
<dbReference type="PROSITE" id="PS50059">
    <property type="entry name" value="FKBP_PPIASE"/>
    <property type="match status" value="2"/>
</dbReference>
<comment type="catalytic activity">
    <reaction evidence="1 7">
        <text>[protein]-peptidylproline (omega=180) = [protein]-peptidylproline (omega=0)</text>
        <dbReference type="Rhea" id="RHEA:16237"/>
        <dbReference type="Rhea" id="RHEA-COMP:10747"/>
        <dbReference type="Rhea" id="RHEA-COMP:10748"/>
        <dbReference type="ChEBI" id="CHEBI:83833"/>
        <dbReference type="ChEBI" id="CHEBI:83834"/>
        <dbReference type="EC" id="5.2.1.8"/>
    </reaction>
</comment>
<organism evidence="11">
    <name type="scientific">Liposcelis bostrychophila</name>
    <name type="common">Booklouse</name>
    <dbReference type="NCBI Taxonomy" id="185214"/>
    <lineage>
        <taxon>Eukaryota</taxon>
        <taxon>Metazoa</taxon>
        <taxon>Ecdysozoa</taxon>
        <taxon>Arthropoda</taxon>
        <taxon>Hexapoda</taxon>
        <taxon>Insecta</taxon>
        <taxon>Pterygota</taxon>
        <taxon>Neoptera</taxon>
        <taxon>Paraneoptera</taxon>
        <taxon>Psocodea</taxon>
        <taxon>Troctomorpha</taxon>
        <taxon>Liposcelidetae</taxon>
        <taxon>Liposcelididae</taxon>
        <taxon>Liposcelis</taxon>
    </lineage>
</organism>
<dbReference type="SUPFAM" id="SSF48452">
    <property type="entry name" value="TPR-like"/>
    <property type="match status" value="1"/>
</dbReference>